<reference evidence="7" key="1">
    <citation type="submission" date="2023-01" db="EMBL/GenBank/DDBJ databases">
        <title>The diversity of Class Acidimicrobiia in South China Sea sediment environments and the proposal of Iamia marina sp. nov., a novel species of the genus Iamia.</title>
        <authorList>
            <person name="He Y."/>
            <person name="Tian X."/>
        </authorList>
    </citation>
    <scope>NUCLEOTIDE SEQUENCE</scope>
    <source>
        <strain evidence="7">DSM 19957</strain>
    </source>
</reference>
<organism evidence="7 8">
    <name type="scientific">Iamia majanohamensis</name>
    <dbReference type="NCBI Taxonomy" id="467976"/>
    <lineage>
        <taxon>Bacteria</taxon>
        <taxon>Bacillati</taxon>
        <taxon>Actinomycetota</taxon>
        <taxon>Acidimicrobiia</taxon>
        <taxon>Acidimicrobiales</taxon>
        <taxon>Iamiaceae</taxon>
        <taxon>Iamia</taxon>
    </lineage>
</organism>
<evidence type="ECO:0000256" key="4">
    <source>
        <dbReference type="PROSITE-ProRule" id="PRU00335"/>
    </source>
</evidence>
<dbReference type="Gene3D" id="1.10.357.10">
    <property type="entry name" value="Tetracycline Repressor, domain 2"/>
    <property type="match status" value="1"/>
</dbReference>
<evidence type="ECO:0000256" key="2">
    <source>
        <dbReference type="ARBA" id="ARBA00023125"/>
    </source>
</evidence>
<accession>A0AAE9Y2Y3</accession>
<evidence type="ECO:0000256" key="1">
    <source>
        <dbReference type="ARBA" id="ARBA00023015"/>
    </source>
</evidence>
<keyword evidence="2 4" id="KW-0238">DNA-binding</keyword>
<dbReference type="InterPro" id="IPR009057">
    <property type="entry name" value="Homeodomain-like_sf"/>
</dbReference>
<keyword evidence="8" id="KW-1185">Reference proteome</keyword>
<keyword evidence="1" id="KW-0805">Transcription regulation</keyword>
<dbReference type="PROSITE" id="PS50977">
    <property type="entry name" value="HTH_TETR_2"/>
    <property type="match status" value="1"/>
</dbReference>
<dbReference type="InterPro" id="IPR050109">
    <property type="entry name" value="HTH-type_TetR-like_transc_reg"/>
</dbReference>
<evidence type="ECO:0000256" key="5">
    <source>
        <dbReference type="SAM" id="MobiDB-lite"/>
    </source>
</evidence>
<evidence type="ECO:0000259" key="6">
    <source>
        <dbReference type="PROSITE" id="PS50977"/>
    </source>
</evidence>
<name>A0AAE9Y2Y3_9ACTN</name>
<dbReference type="EMBL" id="CP116942">
    <property type="protein sequence ID" value="WCO65300.1"/>
    <property type="molecule type" value="Genomic_DNA"/>
</dbReference>
<dbReference type="GO" id="GO:0003700">
    <property type="term" value="F:DNA-binding transcription factor activity"/>
    <property type="evidence" value="ECO:0007669"/>
    <property type="project" value="TreeGrafter"/>
</dbReference>
<dbReference type="SUPFAM" id="SSF46689">
    <property type="entry name" value="Homeodomain-like"/>
    <property type="match status" value="1"/>
</dbReference>
<sequence>MSTEAEPVPDRPAPAPAPEGDGRTTRERMVRAAIEIVAAEGAAALTTVEVCRRVGIAQSSYYTHFATRDDLLAALAEVVAVNSNVPNRRARESFAATRDADSHREMFRVPVEMIGRSPELFRLARSARAAPPDTALGAQSRRAEAANRRQVADHLMVLGGVEGDRFRRRHEMAADCVNAMVAALAEGHVDGRYPDLEEVVDLLVLLTGWGRATSTWLTTPSGPEVTSSDPQVD</sequence>
<protein>
    <submittedName>
        <fullName evidence="7">TetR/AcrR family transcriptional regulator</fullName>
    </submittedName>
</protein>
<dbReference type="RefSeq" id="WP_272734825.1">
    <property type="nucleotide sequence ID" value="NZ_CP116942.1"/>
</dbReference>
<dbReference type="Pfam" id="PF00440">
    <property type="entry name" value="TetR_N"/>
    <property type="match status" value="1"/>
</dbReference>
<feature type="DNA-binding region" description="H-T-H motif" evidence="4">
    <location>
        <begin position="46"/>
        <end position="65"/>
    </location>
</feature>
<evidence type="ECO:0000256" key="3">
    <source>
        <dbReference type="ARBA" id="ARBA00023163"/>
    </source>
</evidence>
<feature type="domain" description="HTH tetR-type" evidence="6">
    <location>
        <begin position="23"/>
        <end position="83"/>
    </location>
</feature>
<evidence type="ECO:0000313" key="8">
    <source>
        <dbReference type="Proteomes" id="UP001216390"/>
    </source>
</evidence>
<dbReference type="GO" id="GO:0000976">
    <property type="term" value="F:transcription cis-regulatory region binding"/>
    <property type="evidence" value="ECO:0007669"/>
    <property type="project" value="TreeGrafter"/>
</dbReference>
<dbReference type="PANTHER" id="PTHR30055">
    <property type="entry name" value="HTH-TYPE TRANSCRIPTIONAL REGULATOR RUTR"/>
    <property type="match status" value="1"/>
</dbReference>
<keyword evidence="3" id="KW-0804">Transcription</keyword>
<dbReference type="InterPro" id="IPR001647">
    <property type="entry name" value="HTH_TetR"/>
</dbReference>
<dbReference type="Proteomes" id="UP001216390">
    <property type="component" value="Chromosome"/>
</dbReference>
<dbReference type="AlphaFoldDB" id="A0AAE9Y2Y3"/>
<feature type="region of interest" description="Disordered" evidence="5">
    <location>
        <begin position="1"/>
        <end position="25"/>
    </location>
</feature>
<gene>
    <name evidence="7" type="ORF">PO878_12420</name>
</gene>
<proteinExistence type="predicted"/>
<evidence type="ECO:0000313" key="7">
    <source>
        <dbReference type="EMBL" id="WCO65300.1"/>
    </source>
</evidence>
<dbReference type="PANTHER" id="PTHR30055:SF234">
    <property type="entry name" value="HTH-TYPE TRANSCRIPTIONAL REGULATOR BETI"/>
    <property type="match status" value="1"/>
</dbReference>
<dbReference type="KEGG" id="ima:PO878_12420"/>
<dbReference type="PRINTS" id="PR00455">
    <property type="entry name" value="HTHTETR"/>
</dbReference>